<proteinExistence type="predicted"/>
<evidence type="ECO:0000259" key="6">
    <source>
        <dbReference type="PROSITE" id="PS51123"/>
    </source>
</evidence>
<keyword evidence="2 4" id="KW-0472">Membrane</keyword>
<dbReference type="InterPro" id="IPR036737">
    <property type="entry name" value="OmpA-like_sf"/>
</dbReference>
<accession>A0ABM7UY33</accession>
<reference evidence="7 8" key="1">
    <citation type="journal article" date="2022" name="Int. J. Syst. Evol. Microbiol.">
        <title>Flavobacterium ammonificans sp. nov. and Flavobacterium ammoniigenes sp. nov., ammonifying bacteria isolated from surface river water.</title>
        <authorList>
            <person name="Watanabe K."/>
            <person name="Kitamura T."/>
            <person name="Ogata Y."/>
            <person name="Shindo C."/>
            <person name="Suda W."/>
        </authorList>
    </citation>
    <scope>NUCLEOTIDE SEQUENCE [LARGE SCALE GENOMIC DNA]</scope>
    <source>
        <strain evidence="7 8">GENT11</strain>
    </source>
</reference>
<evidence type="ECO:0000256" key="2">
    <source>
        <dbReference type="ARBA" id="ARBA00023136"/>
    </source>
</evidence>
<evidence type="ECO:0000256" key="1">
    <source>
        <dbReference type="ARBA" id="ARBA00004442"/>
    </source>
</evidence>
<dbReference type="InterPro" id="IPR050330">
    <property type="entry name" value="Bact_OuterMem_StrucFunc"/>
</dbReference>
<dbReference type="Gene3D" id="3.30.1330.60">
    <property type="entry name" value="OmpA-like domain"/>
    <property type="match status" value="1"/>
</dbReference>
<dbReference type="PANTHER" id="PTHR30329">
    <property type="entry name" value="STATOR ELEMENT OF FLAGELLAR MOTOR COMPLEX"/>
    <property type="match status" value="1"/>
</dbReference>
<dbReference type="EMBL" id="AP025183">
    <property type="protein sequence ID" value="BDB52319.1"/>
    <property type="molecule type" value="Genomic_DNA"/>
</dbReference>
<evidence type="ECO:0000256" key="5">
    <source>
        <dbReference type="SAM" id="SignalP"/>
    </source>
</evidence>
<feature type="signal peptide" evidence="5">
    <location>
        <begin position="1"/>
        <end position="25"/>
    </location>
</feature>
<keyword evidence="5" id="KW-0732">Signal</keyword>
<reference evidence="7 8" key="2">
    <citation type="journal article" date="2022" name="Microorganisms">
        <title>Complete Genome Sequences of Two Flavobacterium ammonificans Strains and a Flavobacterium ammoniigenes Strain of Ammonifying Bacterioplankton Isolated from Surface River Water.</title>
        <authorList>
            <person name="Suda W."/>
            <person name="Ogata Y."/>
            <person name="Shindo C."/>
            <person name="Watanabe K."/>
        </authorList>
    </citation>
    <scope>NUCLEOTIDE SEQUENCE [LARGE SCALE GENOMIC DNA]</scope>
    <source>
        <strain evidence="7 8">GENT11</strain>
    </source>
</reference>
<dbReference type="InterPro" id="IPR006664">
    <property type="entry name" value="OMP_bac"/>
</dbReference>
<dbReference type="SUPFAM" id="SSF48452">
    <property type="entry name" value="TPR-like"/>
    <property type="match status" value="1"/>
</dbReference>
<feature type="chain" id="PRO_5045272324" evidence="5">
    <location>
        <begin position="26"/>
        <end position="649"/>
    </location>
</feature>
<dbReference type="Pfam" id="PF07676">
    <property type="entry name" value="PD40"/>
    <property type="match status" value="3"/>
</dbReference>
<name>A0ABM7UY33_9FLAO</name>
<keyword evidence="8" id="KW-1185">Reference proteome</keyword>
<dbReference type="Gene3D" id="2.60.40.10">
    <property type="entry name" value="Immunoglobulins"/>
    <property type="match status" value="1"/>
</dbReference>
<dbReference type="PROSITE" id="PS51123">
    <property type="entry name" value="OMPA_2"/>
    <property type="match status" value="1"/>
</dbReference>
<dbReference type="InterPro" id="IPR011990">
    <property type="entry name" value="TPR-like_helical_dom_sf"/>
</dbReference>
<protein>
    <submittedName>
        <fullName evidence="7">Cell envelope biogenesis protein OmpA</fullName>
    </submittedName>
</protein>
<dbReference type="Pfam" id="PF00691">
    <property type="entry name" value="OmpA"/>
    <property type="match status" value="1"/>
</dbReference>
<evidence type="ECO:0000313" key="7">
    <source>
        <dbReference type="EMBL" id="BDB52319.1"/>
    </source>
</evidence>
<dbReference type="Gene3D" id="1.25.40.10">
    <property type="entry name" value="Tetratricopeptide repeat domain"/>
    <property type="match status" value="1"/>
</dbReference>
<organism evidence="7 8">
    <name type="scientific">Flavobacterium ammonificans</name>
    <dbReference type="NCBI Taxonomy" id="1751056"/>
    <lineage>
        <taxon>Bacteria</taxon>
        <taxon>Pseudomonadati</taxon>
        <taxon>Bacteroidota</taxon>
        <taxon>Flavobacteriia</taxon>
        <taxon>Flavobacteriales</taxon>
        <taxon>Flavobacteriaceae</taxon>
        <taxon>Flavobacterium</taxon>
    </lineage>
</organism>
<dbReference type="InterPro" id="IPR008969">
    <property type="entry name" value="CarboxyPept-like_regulatory"/>
</dbReference>
<dbReference type="InterPro" id="IPR013783">
    <property type="entry name" value="Ig-like_fold"/>
</dbReference>
<dbReference type="InterPro" id="IPR011659">
    <property type="entry name" value="WD40"/>
</dbReference>
<evidence type="ECO:0000256" key="3">
    <source>
        <dbReference type="ARBA" id="ARBA00023237"/>
    </source>
</evidence>
<dbReference type="PANTHER" id="PTHR30329:SF21">
    <property type="entry name" value="LIPOPROTEIN YIAD-RELATED"/>
    <property type="match status" value="1"/>
</dbReference>
<gene>
    <name evidence="7" type="ORF">GENT11_06310</name>
</gene>
<comment type="subcellular location">
    <subcellularLocation>
        <location evidence="1">Cell outer membrane</location>
    </subcellularLocation>
</comment>
<dbReference type="SUPFAM" id="SSF82171">
    <property type="entry name" value="DPP6 N-terminal domain-like"/>
    <property type="match status" value="1"/>
</dbReference>
<feature type="domain" description="OmpA-like" evidence="6">
    <location>
        <begin position="529"/>
        <end position="649"/>
    </location>
</feature>
<dbReference type="Proteomes" id="UP001319865">
    <property type="component" value="Chromosome"/>
</dbReference>
<keyword evidence="3" id="KW-0998">Cell outer membrane</keyword>
<evidence type="ECO:0000256" key="4">
    <source>
        <dbReference type="PROSITE-ProRule" id="PRU00473"/>
    </source>
</evidence>
<dbReference type="InterPro" id="IPR006665">
    <property type="entry name" value="OmpA-like"/>
</dbReference>
<dbReference type="CDD" id="cd07185">
    <property type="entry name" value="OmpA_C-like"/>
    <property type="match status" value="1"/>
</dbReference>
<dbReference type="Pfam" id="PF13620">
    <property type="entry name" value="CarboxypepD_reg"/>
    <property type="match status" value="1"/>
</dbReference>
<dbReference type="SUPFAM" id="SSF103088">
    <property type="entry name" value="OmpA-like"/>
    <property type="match status" value="1"/>
</dbReference>
<sequence>MKLKTQNIMKKQLILVLLFPIIALAQQPLRRADAKFEQESYISAIKIYEHLAKKGKGTAEIYEKLGDANYFNANYVEAQKWYEKRYAFNAPFPEGFLYRYSQSLKSAGKQEEAQKVMAEYAREKPTELRVRNQTPTLRAQNSIKKGSDIFSITNLNINSKYSDFSSTFKADTLLFASARPRIIANQIYQRTGQVFTNLYYSVKSNDTTNTYSEPQLFSKKVFSVYHEATPIFTKDGKTIYYTQNELRENNKRKLTNGLNKIYKAINENGKWIDQGVLDIFALDSIRVAHPALSADESTLYFASDAKGGYGQSDLYKIDLYPDGTIGNPVNLGSAINTEARESYPFVTQDNILLFASDGRLGMGGYDIYAVDLNTPNALPVHLGEPINSPFDDFAINWDRTTNQGVLSSNRPGGKGDDDLYAFKNTGAPFVFEYLTTIKGRVMDLNGSNPVEYAALVLLDKDNNEVARTLADENGNFTFENVKSNAMYTIQGSKEMYSTAGVEVIARLYGDNISKDIRLKKDVYEIATGLDLANVFEITQIYFDLDKSNIRKDAIAPLEKIVEAMIEYPEIKIEIGSHTDSRQHRKYNKLLSQRRADATMAYLIKRGIAPERLTAKGYGESQLVNQCADGVQCSEEEHQQNRRSTFVIVE</sequence>
<dbReference type="SUPFAM" id="SSF49464">
    <property type="entry name" value="Carboxypeptidase regulatory domain-like"/>
    <property type="match status" value="1"/>
</dbReference>
<dbReference type="PRINTS" id="PR01021">
    <property type="entry name" value="OMPADOMAIN"/>
</dbReference>
<evidence type="ECO:0000313" key="8">
    <source>
        <dbReference type="Proteomes" id="UP001319865"/>
    </source>
</evidence>